<accession>A0A844DEN1</accession>
<comment type="caution">
    <text evidence="1">The sequence shown here is derived from an EMBL/GenBank/DDBJ whole genome shotgun (WGS) entry which is preliminary data.</text>
</comment>
<dbReference type="Proteomes" id="UP000439986">
    <property type="component" value="Unassembled WGS sequence"/>
</dbReference>
<proteinExistence type="predicted"/>
<gene>
    <name evidence="1" type="ORF">GJ698_20045</name>
</gene>
<organism evidence="1 2">
    <name type="scientific">Duganella aquatilis</name>
    <dbReference type="NCBI Taxonomy" id="2666082"/>
    <lineage>
        <taxon>Bacteria</taxon>
        <taxon>Pseudomonadati</taxon>
        <taxon>Pseudomonadota</taxon>
        <taxon>Betaproteobacteria</taxon>
        <taxon>Burkholderiales</taxon>
        <taxon>Oxalobacteraceae</taxon>
        <taxon>Telluria group</taxon>
        <taxon>Duganella</taxon>
    </lineage>
</organism>
<protein>
    <submittedName>
        <fullName evidence="1">Uncharacterized protein</fullName>
    </submittedName>
</protein>
<dbReference type="AlphaFoldDB" id="A0A844DEN1"/>
<dbReference type="RefSeq" id="WP_154359634.1">
    <property type="nucleotide sequence ID" value="NZ_WKJL01000016.1"/>
</dbReference>
<name>A0A844DEN1_9BURK</name>
<dbReference type="EMBL" id="WKJL01000016">
    <property type="protein sequence ID" value="MRW86369.1"/>
    <property type="molecule type" value="Genomic_DNA"/>
</dbReference>
<sequence>MSYKLDLPEETDELLQSLSVSTGLSFSYMVNKLLSAHLTDLHELLALVEAHPELEEEAANVFHSFGPEQMMVGIKRIAPPAYLTLAERFERDVGVSRDPAQFTSH</sequence>
<evidence type="ECO:0000313" key="1">
    <source>
        <dbReference type="EMBL" id="MRW86369.1"/>
    </source>
</evidence>
<reference evidence="1 2" key="1">
    <citation type="submission" date="2019-11" db="EMBL/GenBank/DDBJ databases">
        <title>Novel species isolated from a subtropical stream in China.</title>
        <authorList>
            <person name="Lu H."/>
        </authorList>
    </citation>
    <scope>NUCLEOTIDE SEQUENCE [LARGE SCALE GENOMIC DNA]</scope>
    <source>
        <strain evidence="1 2">FT26W</strain>
    </source>
</reference>
<keyword evidence="2" id="KW-1185">Reference proteome</keyword>
<evidence type="ECO:0000313" key="2">
    <source>
        <dbReference type="Proteomes" id="UP000439986"/>
    </source>
</evidence>